<dbReference type="STRING" id="237069.SAMN05216498_0061"/>
<dbReference type="InterPro" id="IPR052920">
    <property type="entry name" value="DNA-binding_regulatory"/>
</dbReference>
<dbReference type="PANTHER" id="PTHR43358:SF4">
    <property type="entry name" value="ALPHA_BETA HYDROLASE FOLD-1 DOMAIN-CONTAINING PROTEIN"/>
    <property type="match status" value="1"/>
</dbReference>
<dbReference type="InterPro" id="IPR000073">
    <property type="entry name" value="AB_hydrolase_1"/>
</dbReference>
<evidence type="ECO:0000256" key="1">
    <source>
        <dbReference type="SAM" id="Phobius"/>
    </source>
</evidence>
<dbReference type="PANTHER" id="PTHR43358">
    <property type="entry name" value="ALPHA/BETA-HYDROLASE"/>
    <property type="match status" value="1"/>
</dbReference>
<evidence type="ECO:0000259" key="2">
    <source>
        <dbReference type="Pfam" id="PF00561"/>
    </source>
</evidence>
<dbReference type="RefSeq" id="WP_093857627.1">
    <property type="nucleotide sequence ID" value="NZ_BJVZ01000007.1"/>
</dbReference>
<keyword evidence="4" id="KW-1185">Reference proteome</keyword>
<evidence type="ECO:0000313" key="3">
    <source>
        <dbReference type="EMBL" id="SDN85763.1"/>
    </source>
</evidence>
<feature type="domain" description="AB hydrolase-1" evidence="2">
    <location>
        <begin position="99"/>
        <end position="213"/>
    </location>
</feature>
<sequence>MLKKKRWMKIGIGFLVTLLIINIIASFYFYDLAIKREQKDFLQDNDDLVVSTDAMDVFLRGGWREWIDNQDFEYWEMQSFDDLRLQGYYLEAEKPTDKTVIFAHGYLGRARDMGLYGQHYYEDLGYNMLTVDLRGHGQSEGDYIGFGWHSRLDMLDWIERVIEEQGKDSEIVLHGLSMGAATVLMTSGEDLPDQVQAIVADSSYTSVYDLFDYQMSRMFNLPSFPILPTTSLVTQAKSDFSLKEASALDQVKKAELPILYFHGRNDDFVPTRMAKELYNNTNSDATIKTFDESSHGEAFAIYREEYINVLNQFLKQHINEE</sequence>
<dbReference type="Pfam" id="PF00561">
    <property type="entry name" value="Abhydrolase_1"/>
    <property type="match status" value="1"/>
</dbReference>
<dbReference type="Proteomes" id="UP000199334">
    <property type="component" value="Unassembled WGS sequence"/>
</dbReference>
<protein>
    <recommendedName>
        <fullName evidence="2">AB hydrolase-1 domain-containing protein</fullName>
    </recommendedName>
</protein>
<keyword evidence="1" id="KW-0812">Transmembrane</keyword>
<name>A0A1H0ETX1_9BACI</name>
<organism evidence="3 4">
    <name type="scientific">Tenuibacillus multivorans</name>
    <dbReference type="NCBI Taxonomy" id="237069"/>
    <lineage>
        <taxon>Bacteria</taxon>
        <taxon>Bacillati</taxon>
        <taxon>Bacillota</taxon>
        <taxon>Bacilli</taxon>
        <taxon>Bacillales</taxon>
        <taxon>Bacillaceae</taxon>
        <taxon>Tenuibacillus</taxon>
    </lineage>
</organism>
<gene>
    <name evidence="3" type="ORF">SAMN05216498_0061</name>
</gene>
<proteinExistence type="predicted"/>
<dbReference type="Gene3D" id="3.40.50.1820">
    <property type="entry name" value="alpha/beta hydrolase"/>
    <property type="match status" value="1"/>
</dbReference>
<dbReference type="SUPFAM" id="SSF53474">
    <property type="entry name" value="alpha/beta-Hydrolases"/>
    <property type="match status" value="1"/>
</dbReference>
<dbReference type="InterPro" id="IPR029058">
    <property type="entry name" value="AB_hydrolase_fold"/>
</dbReference>
<dbReference type="AlphaFoldDB" id="A0A1H0ETX1"/>
<dbReference type="OrthoDB" id="9776685at2"/>
<keyword evidence="1" id="KW-1133">Transmembrane helix</keyword>
<dbReference type="EMBL" id="FNIG01000010">
    <property type="protein sequence ID" value="SDN85763.1"/>
    <property type="molecule type" value="Genomic_DNA"/>
</dbReference>
<reference evidence="3 4" key="1">
    <citation type="submission" date="2016-10" db="EMBL/GenBank/DDBJ databases">
        <authorList>
            <person name="de Groot N.N."/>
        </authorList>
    </citation>
    <scope>NUCLEOTIDE SEQUENCE [LARGE SCALE GENOMIC DNA]</scope>
    <source>
        <strain evidence="3 4">CGMCC 1.3442</strain>
    </source>
</reference>
<accession>A0A1H0ETX1</accession>
<feature type="transmembrane region" description="Helical" evidence="1">
    <location>
        <begin position="12"/>
        <end position="30"/>
    </location>
</feature>
<evidence type="ECO:0000313" key="4">
    <source>
        <dbReference type="Proteomes" id="UP000199334"/>
    </source>
</evidence>
<keyword evidence="1" id="KW-0472">Membrane</keyword>